<accession>A0AAV7QEM4</accession>
<comment type="caution">
    <text evidence="2">The sequence shown here is derived from an EMBL/GenBank/DDBJ whole genome shotgun (WGS) entry which is preliminary data.</text>
</comment>
<keyword evidence="3" id="KW-1185">Reference proteome</keyword>
<feature type="compositionally biased region" description="Basic and acidic residues" evidence="1">
    <location>
        <begin position="52"/>
        <end position="68"/>
    </location>
</feature>
<dbReference type="EMBL" id="JANPWB010000010">
    <property type="protein sequence ID" value="KAJ1137962.1"/>
    <property type="molecule type" value="Genomic_DNA"/>
</dbReference>
<evidence type="ECO:0000313" key="3">
    <source>
        <dbReference type="Proteomes" id="UP001066276"/>
    </source>
</evidence>
<feature type="region of interest" description="Disordered" evidence="1">
    <location>
        <begin position="199"/>
        <end position="246"/>
    </location>
</feature>
<evidence type="ECO:0000256" key="1">
    <source>
        <dbReference type="SAM" id="MobiDB-lite"/>
    </source>
</evidence>
<protein>
    <submittedName>
        <fullName evidence="2">Uncharacterized protein</fullName>
    </submittedName>
</protein>
<sequence>MDPRCEEGGVRPEGLLRGDLARLGLIGVTVFEALQASESVSKSESSAAGLKQHREIPKAFKPSRESARKHGPPPRIAYRGSASSGDRRLLGRGRHRRASCCCGALVVCRWSPGCRRRGSPVGGRNAGKGHDHTVGGLGGHGLTGTKRGHGAVRSSPTGRGDRSCRAARPSPADTRLRRLLGGGGGRTGWALCLLSGESVVPPTKRKRPPRATAGNKLKGAKKDTADSNLAEVPPVSQKDSGTRRTKTDILEQEVAGARGEPRVAGGHPTTATMLPELPQAGHPAMTVSCGPAPGASGQGLQVGQLHGVNKGTSESGHGRQGL</sequence>
<dbReference type="AlphaFoldDB" id="A0AAV7QEM4"/>
<evidence type="ECO:0000313" key="2">
    <source>
        <dbReference type="EMBL" id="KAJ1137962.1"/>
    </source>
</evidence>
<feature type="region of interest" description="Disordered" evidence="1">
    <location>
        <begin position="37"/>
        <end position="88"/>
    </location>
</feature>
<dbReference type="Proteomes" id="UP001066276">
    <property type="component" value="Chromosome 6"/>
</dbReference>
<feature type="compositionally biased region" description="Low complexity" evidence="1">
    <location>
        <begin position="298"/>
        <end position="308"/>
    </location>
</feature>
<reference evidence="2" key="1">
    <citation type="journal article" date="2022" name="bioRxiv">
        <title>Sequencing and chromosome-scale assembly of the giantPleurodeles waltlgenome.</title>
        <authorList>
            <person name="Brown T."/>
            <person name="Elewa A."/>
            <person name="Iarovenko S."/>
            <person name="Subramanian E."/>
            <person name="Araus A.J."/>
            <person name="Petzold A."/>
            <person name="Susuki M."/>
            <person name="Suzuki K.-i.T."/>
            <person name="Hayashi T."/>
            <person name="Toyoda A."/>
            <person name="Oliveira C."/>
            <person name="Osipova E."/>
            <person name="Leigh N.D."/>
            <person name="Simon A."/>
            <person name="Yun M.H."/>
        </authorList>
    </citation>
    <scope>NUCLEOTIDE SEQUENCE</scope>
    <source>
        <strain evidence="2">20211129_DDA</strain>
        <tissue evidence="2">Liver</tissue>
    </source>
</reference>
<feature type="region of interest" description="Disordered" evidence="1">
    <location>
        <begin position="117"/>
        <end position="170"/>
    </location>
</feature>
<gene>
    <name evidence="2" type="ORF">NDU88_004355</name>
</gene>
<organism evidence="2 3">
    <name type="scientific">Pleurodeles waltl</name>
    <name type="common">Iberian ribbed newt</name>
    <dbReference type="NCBI Taxonomy" id="8319"/>
    <lineage>
        <taxon>Eukaryota</taxon>
        <taxon>Metazoa</taxon>
        <taxon>Chordata</taxon>
        <taxon>Craniata</taxon>
        <taxon>Vertebrata</taxon>
        <taxon>Euteleostomi</taxon>
        <taxon>Amphibia</taxon>
        <taxon>Batrachia</taxon>
        <taxon>Caudata</taxon>
        <taxon>Salamandroidea</taxon>
        <taxon>Salamandridae</taxon>
        <taxon>Pleurodelinae</taxon>
        <taxon>Pleurodeles</taxon>
    </lineage>
</organism>
<name>A0AAV7QEM4_PLEWA</name>
<feature type="region of interest" description="Disordered" evidence="1">
    <location>
        <begin position="287"/>
        <end position="322"/>
    </location>
</feature>
<feature type="compositionally biased region" description="Low complexity" evidence="1">
    <location>
        <begin position="37"/>
        <end position="48"/>
    </location>
</feature>
<proteinExistence type="predicted"/>